<dbReference type="InterPro" id="IPR003346">
    <property type="entry name" value="Transposase_20"/>
</dbReference>
<accession>A0ABQ2B0Q3</accession>
<dbReference type="Pfam" id="PF01548">
    <property type="entry name" value="DEDD_Tnp_IS110"/>
    <property type="match status" value="1"/>
</dbReference>
<dbReference type="InterPro" id="IPR002525">
    <property type="entry name" value="Transp_IS110-like_N"/>
</dbReference>
<keyword evidence="6" id="KW-1185">Reference proteome</keyword>
<dbReference type="InterPro" id="IPR047650">
    <property type="entry name" value="Transpos_IS110"/>
</dbReference>
<evidence type="ECO:0000256" key="1">
    <source>
        <dbReference type="SAM" id="Coils"/>
    </source>
</evidence>
<dbReference type="RefSeq" id="WP_188573515.1">
    <property type="nucleotide sequence ID" value="NZ_BMFW01000040.1"/>
</dbReference>
<protein>
    <submittedName>
        <fullName evidence="5">IS110 family transposase</fullName>
    </submittedName>
</protein>
<evidence type="ECO:0000259" key="3">
    <source>
        <dbReference type="Pfam" id="PF01548"/>
    </source>
</evidence>
<evidence type="ECO:0000256" key="2">
    <source>
        <dbReference type="SAM" id="MobiDB-lite"/>
    </source>
</evidence>
<organism evidence="5 6">
    <name type="scientific">Arthrobacter liuii</name>
    <dbReference type="NCBI Taxonomy" id="1476996"/>
    <lineage>
        <taxon>Bacteria</taxon>
        <taxon>Bacillati</taxon>
        <taxon>Actinomycetota</taxon>
        <taxon>Actinomycetes</taxon>
        <taxon>Micrococcales</taxon>
        <taxon>Micrococcaceae</taxon>
        <taxon>Arthrobacter</taxon>
    </lineage>
</organism>
<feature type="domain" description="Transposase IS116/IS110/IS902 C-terminal" evidence="4">
    <location>
        <begin position="232"/>
        <end position="312"/>
    </location>
</feature>
<dbReference type="NCBIfam" id="NF033542">
    <property type="entry name" value="transpos_IS110"/>
    <property type="match status" value="1"/>
</dbReference>
<sequence length="353" mass="39220">MQRNSPNVYVGIDTHAETHFVAVIDEHGRRLTDQEFPATAGGYRKIIEFIRANGNALSIGVECTGSYGAEIARQLAGEEFEVIEVNQPSRDQRRRRGKTDQLDAYSAAEAVMSGRASAAAKGRNGLVEALRSLRTVRESALRDRTATINQIKAMLVSSPENVRSPYRSVTTPRLVAALAATRPQRQPVTSEECTRYALRLLAKRYQELDEQVRDLTAQIDRLLKAHAPGLVNIFGSGPDTGSQLLITAGDNTARLRSERQFAALTGTCPRPASSGKTERNRLNRGGDRKANSALHHIVLVRMRYDRQTKDYVARRTAEGLGKKEIMRCLKRYIARQVFPVLVQTLRLNEPGIT</sequence>
<gene>
    <name evidence="5" type="ORF">GCM10007170_42610</name>
</gene>
<name>A0ABQ2B0Q3_9MICC</name>
<keyword evidence="1" id="KW-0175">Coiled coil</keyword>
<feature type="domain" description="Transposase IS110-like N-terminal" evidence="3">
    <location>
        <begin position="10"/>
        <end position="156"/>
    </location>
</feature>
<proteinExistence type="predicted"/>
<evidence type="ECO:0000313" key="6">
    <source>
        <dbReference type="Proteomes" id="UP000643279"/>
    </source>
</evidence>
<reference evidence="6" key="1">
    <citation type="journal article" date="2019" name="Int. J. Syst. Evol. Microbiol.">
        <title>The Global Catalogue of Microorganisms (GCM) 10K type strain sequencing project: providing services to taxonomists for standard genome sequencing and annotation.</title>
        <authorList>
            <consortium name="The Broad Institute Genomics Platform"/>
            <consortium name="The Broad Institute Genome Sequencing Center for Infectious Disease"/>
            <person name="Wu L."/>
            <person name="Ma J."/>
        </authorList>
    </citation>
    <scope>NUCLEOTIDE SEQUENCE [LARGE SCALE GENOMIC DNA]</scope>
    <source>
        <strain evidence="6">CGMCC 1.12778</strain>
    </source>
</reference>
<comment type="caution">
    <text evidence="5">The sequence shown here is derived from an EMBL/GenBank/DDBJ whole genome shotgun (WGS) entry which is preliminary data.</text>
</comment>
<feature type="compositionally biased region" description="Basic and acidic residues" evidence="2">
    <location>
        <begin position="276"/>
        <end position="287"/>
    </location>
</feature>
<evidence type="ECO:0000313" key="5">
    <source>
        <dbReference type="EMBL" id="GGI01970.1"/>
    </source>
</evidence>
<dbReference type="Proteomes" id="UP000643279">
    <property type="component" value="Unassembled WGS sequence"/>
</dbReference>
<feature type="coiled-coil region" evidence="1">
    <location>
        <begin position="198"/>
        <end position="225"/>
    </location>
</feature>
<dbReference type="EMBL" id="BMFW01000040">
    <property type="protein sequence ID" value="GGI01970.1"/>
    <property type="molecule type" value="Genomic_DNA"/>
</dbReference>
<feature type="region of interest" description="Disordered" evidence="2">
    <location>
        <begin position="268"/>
        <end position="287"/>
    </location>
</feature>
<dbReference type="Pfam" id="PF02371">
    <property type="entry name" value="Transposase_20"/>
    <property type="match status" value="1"/>
</dbReference>
<dbReference type="PANTHER" id="PTHR33055:SF16">
    <property type="entry name" value="TRANSPOSASE FOR INSERTION SEQUENCE ELEMENT IS1547"/>
    <property type="match status" value="1"/>
</dbReference>
<evidence type="ECO:0000259" key="4">
    <source>
        <dbReference type="Pfam" id="PF02371"/>
    </source>
</evidence>
<dbReference type="PANTHER" id="PTHR33055">
    <property type="entry name" value="TRANSPOSASE FOR INSERTION SEQUENCE ELEMENT IS1111A"/>
    <property type="match status" value="1"/>
</dbReference>